<sequence>MKLWWIVSMAVSFLFLCAIHVVALPSRTVAEAASSDVSSDEFEKKFVPFNAKNNNTNNNTKNLRQGAFINVPVNCPPDKVKVGNRCRAFF</sequence>
<dbReference type="GeneID" id="100576949"/>
<evidence type="ECO:0000313" key="2">
    <source>
        <dbReference type="EnsemblMetazoa" id="XP_006568972"/>
    </source>
</evidence>
<reference evidence="4" key="2">
    <citation type="submission" date="2025-04" db="UniProtKB">
        <authorList>
            <consortium name="RefSeq"/>
        </authorList>
    </citation>
    <scope>IDENTIFICATION</scope>
    <source>
        <strain evidence="4">DH4</strain>
        <tissue evidence="4">Whole body</tissue>
    </source>
</reference>
<feature type="signal peptide" evidence="1">
    <location>
        <begin position="1"/>
        <end position="23"/>
    </location>
</feature>
<gene>
    <name evidence="4" type="primary">LOC100576949</name>
</gene>
<dbReference type="Proteomes" id="UP000005203">
    <property type="component" value="Linkage group LG2"/>
</dbReference>
<reference evidence="2" key="1">
    <citation type="submission" date="2021-01" db="UniProtKB">
        <authorList>
            <consortium name="EnsemblMetazoa"/>
        </authorList>
    </citation>
    <scope>IDENTIFICATION</scope>
    <source>
        <strain evidence="2">DH4</strain>
    </source>
</reference>
<accession>A0A8B6Z7N4</accession>
<accession>A0A7M7GWY3</accession>
<protein>
    <submittedName>
        <fullName evidence="4">Uncharacterized protein LOC100576949</fullName>
    </submittedName>
</protein>
<keyword evidence="3" id="KW-1185">Reference proteome</keyword>
<dbReference type="KEGG" id="ame:100576949"/>
<dbReference type="EnsemblMetazoa" id="XM_006568909">
    <property type="protein sequence ID" value="XP_006568972"/>
    <property type="gene ID" value="LOC100576949"/>
</dbReference>
<name>A0A7M7GWY3_APIME</name>
<feature type="chain" id="PRO_5044659689" evidence="1">
    <location>
        <begin position="24"/>
        <end position="90"/>
    </location>
</feature>
<dbReference type="RefSeq" id="XP_006568972.2">
    <property type="nucleotide sequence ID" value="XM_006568909.3"/>
</dbReference>
<dbReference type="AlphaFoldDB" id="A0A7M7GWY3"/>
<keyword evidence="1" id="KW-0732">Signal</keyword>
<organism evidence="2">
    <name type="scientific">Apis mellifera</name>
    <name type="common">Honeybee</name>
    <dbReference type="NCBI Taxonomy" id="7460"/>
    <lineage>
        <taxon>Eukaryota</taxon>
        <taxon>Metazoa</taxon>
        <taxon>Ecdysozoa</taxon>
        <taxon>Arthropoda</taxon>
        <taxon>Hexapoda</taxon>
        <taxon>Insecta</taxon>
        <taxon>Pterygota</taxon>
        <taxon>Neoptera</taxon>
        <taxon>Endopterygota</taxon>
        <taxon>Hymenoptera</taxon>
        <taxon>Apocrita</taxon>
        <taxon>Aculeata</taxon>
        <taxon>Apoidea</taxon>
        <taxon>Anthophila</taxon>
        <taxon>Apidae</taxon>
        <taxon>Apis</taxon>
    </lineage>
</organism>
<evidence type="ECO:0000313" key="4">
    <source>
        <dbReference type="RefSeq" id="XP_006568972.2"/>
    </source>
</evidence>
<evidence type="ECO:0000256" key="1">
    <source>
        <dbReference type="SAM" id="SignalP"/>
    </source>
</evidence>
<proteinExistence type="predicted"/>
<evidence type="ECO:0000313" key="3">
    <source>
        <dbReference type="Proteomes" id="UP000005203"/>
    </source>
</evidence>